<dbReference type="RefSeq" id="WP_095991217.1">
    <property type="nucleotide sequence ID" value="NZ_CP022098.1"/>
</dbReference>
<evidence type="ECO:0000313" key="2">
    <source>
        <dbReference type="EMBL" id="ATB43866.1"/>
    </source>
</evidence>
<feature type="domain" description="Peptidase C-terminal archaeal/bacterial" evidence="1">
    <location>
        <begin position="371"/>
        <end position="432"/>
    </location>
</feature>
<name>A0A250JL56_9BACT</name>
<reference evidence="2 3" key="1">
    <citation type="submission" date="2017-06" db="EMBL/GenBank/DDBJ databases">
        <title>Sequencing and comparative analysis of myxobacterial genomes.</title>
        <authorList>
            <person name="Rupp O."/>
            <person name="Goesmann A."/>
            <person name="Sogaard-Andersen L."/>
        </authorList>
    </citation>
    <scope>NUCLEOTIDE SEQUENCE [LARGE SCALE GENOMIC DNA]</scope>
    <source>
        <strain evidence="2 3">DSM 52655</strain>
    </source>
</reference>
<accession>A0A250JL56</accession>
<sequence>MRIECRGVLFVGLMWSLAVGCGRTEGTGDPPPLESQVASAVTLPGTELKDGIPITLSGATGSLTYFYVNLPAGLSEVSFALMGGTGNANLAVKRGEIPTNILYDCSSRGSDNEERCNVQAPAADTWSVRVEGQSAYDNAKLVVYFNQPLPLAPNVNLFHYSNKPTMFFVDVPAGKGRFKIDSSGTSTVKARLGARPTDTLYDCDVTCDIFKPKAGRYYVLLTTNKSPTQILPWVTGTAKTPVALTNGQTVTGISAARDDLVYYTLNVPSGQSRLVVETSSVIRSLYVQRGDPFPGNSAVDCLASYSSGPASCTFDNPQAGTWYLILRANTALYSLNLTARVVASTSNGTVTPLQNYQQVTGLSGSPVEDRYYSITVPEGLPYLNVQTTQGTGVAEMFVQQGTPPTRGQGTACGTGCRFQAPAPGTWYILVRGFTSFSGLSFSAGYPPVYALSQDQPVQYGGERLHYYFDVPDGQSEANFTLTNEVGNWAMVKYGTWSTNLSDGCRTPCSLVNPQPGRYYVTVYFTPGIVYGMLAAWYGGGPVSPLADGIPVAFTASALREFRYWRIDVPEGQAQLRVDHVFQGGTPSQLYVRYGAVPATSLFTCKGSSWTYNDVPAGRSCVIDNPQAGAWYVLVESKAALQGIVRATTSSTLPLLTPGFEEQPFAGSPTSERVWKVEVPSGLSDFRVMLSSGTGNADLYVKYGEAPGTTSDCASTHPNNEENCEFANPRPGTWYVAVRGTGSFTGARLVTTFATTPGEGVRALASGENVVAFKGSLGSVQYFKVEVPQGKNRLVVGMSGGRGNADLAVRQGSRPTLTEADCRSEDPTNLEVCVFENPAPGTWLIRVEGRTDFKDVVLTARYSITNEVIPLTLGTPVPNIYIGPNEAQLFSVTIPSAADMMRVDIQSGVNPPTDVRFADMSYNNVFTCTTSGRFTLCPDSFSYSSPGQRRVSIKSKTPATASWGNMVTINDGIDGWNDDTTYASLMNGVAVTELTGNGRFKIEVPSGATKLTITTRGPTETSSDPGQLVLYVQGLKPASSTKYNCASTNTGVSQGCSWTNPTVGTWYLATDWTSGSYDVKAIFE</sequence>
<dbReference type="Gene3D" id="2.60.120.380">
    <property type="match status" value="7"/>
</dbReference>
<dbReference type="KEGG" id="cfus:CYFUS_009347"/>
<organism evidence="2 3">
    <name type="scientific">Cystobacter fuscus</name>
    <dbReference type="NCBI Taxonomy" id="43"/>
    <lineage>
        <taxon>Bacteria</taxon>
        <taxon>Pseudomonadati</taxon>
        <taxon>Myxococcota</taxon>
        <taxon>Myxococcia</taxon>
        <taxon>Myxococcales</taxon>
        <taxon>Cystobacterineae</taxon>
        <taxon>Archangiaceae</taxon>
        <taxon>Cystobacter</taxon>
    </lineage>
</organism>
<feature type="domain" description="Peptidase C-terminal archaeal/bacterial" evidence="1">
    <location>
        <begin position="779"/>
        <end position="848"/>
    </location>
</feature>
<feature type="domain" description="Peptidase C-terminal archaeal/bacterial" evidence="1">
    <location>
        <begin position="65"/>
        <end position="132"/>
    </location>
</feature>
<feature type="domain" description="Peptidase C-terminal archaeal/bacterial" evidence="1">
    <location>
        <begin position="262"/>
        <end position="326"/>
    </location>
</feature>
<gene>
    <name evidence="2" type="ORF">CYFUS_009347</name>
</gene>
<dbReference type="PROSITE" id="PS51257">
    <property type="entry name" value="PROKAR_LIPOPROTEIN"/>
    <property type="match status" value="1"/>
</dbReference>
<protein>
    <recommendedName>
        <fullName evidence="1">Peptidase C-terminal archaeal/bacterial domain-containing protein</fullName>
    </recommendedName>
</protein>
<dbReference type="AlphaFoldDB" id="A0A250JL56"/>
<proteinExistence type="predicted"/>
<dbReference type="Proteomes" id="UP000217257">
    <property type="component" value="Chromosome"/>
</dbReference>
<evidence type="ECO:0000259" key="1">
    <source>
        <dbReference type="Pfam" id="PF04151"/>
    </source>
</evidence>
<dbReference type="InterPro" id="IPR007280">
    <property type="entry name" value="Peptidase_C_arc/bac"/>
</dbReference>
<dbReference type="Pfam" id="PF04151">
    <property type="entry name" value="PPC"/>
    <property type="match status" value="5"/>
</dbReference>
<dbReference type="EMBL" id="CP022098">
    <property type="protein sequence ID" value="ATB43866.1"/>
    <property type="molecule type" value="Genomic_DNA"/>
</dbReference>
<feature type="domain" description="Peptidase C-terminal archaeal/bacterial" evidence="1">
    <location>
        <begin position="672"/>
        <end position="739"/>
    </location>
</feature>
<evidence type="ECO:0000313" key="3">
    <source>
        <dbReference type="Proteomes" id="UP000217257"/>
    </source>
</evidence>